<dbReference type="Proteomes" id="UP000070444">
    <property type="component" value="Unassembled WGS sequence"/>
</dbReference>
<keyword evidence="2" id="KW-1185">Reference proteome</keyword>
<reference evidence="1 2" key="1">
    <citation type="journal article" date="2015" name="Genome Biol. Evol.">
        <title>Phylogenomic analyses indicate that early fungi evolved digesting cell walls of algal ancestors of land plants.</title>
        <authorList>
            <person name="Chang Y."/>
            <person name="Wang S."/>
            <person name="Sekimoto S."/>
            <person name="Aerts A.L."/>
            <person name="Choi C."/>
            <person name="Clum A."/>
            <person name="LaButti K.M."/>
            <person name="Lindquist E.A."/>
            <person name="Yee Ngan C."/>
            <person name="Ohm R.A."/>
            <person name="Salamov A.A."/>
            <person name="Grigoriev I.V."/>
            <person name="Spatafora J.W."/>
            <person name="Berbee M.L."/>
        </authorList>
    </citation>
    <scope>NUCLEOTIDE SEQUENCE [LARGE SCALE GENOMIC DNA]</scope>
    <source>
        <strain evidence="1 2">NRRL 28638</strain>
    </source>
</reference>
<dbReference type="EMBL" id="KQ964692">
    <property type="protein sequence ID" value="KXN66759.1"/>
    <property type="molecule type" value="Genomic_DNA"/>
</dbReference>
<evidence type="ECO:0000313" key="2">
    <source>
        <dbReference type="Proteomes" id="UP000070444"/>
    </source>
</evidence>
<proteinExistence type="predicted"/>
<dbReference type="InterPro" id="IPR032675">
    <property type="entry name" value="LRR_dom_sf"/>
</dbReference>
<name>A0A137NVR3_CONC2</name>
<accession>A0A137NVR3</accession>
<evidence type="ECO:0000313" key="1">
    <source>
        <dbReference type="EMBL" id="KXN66759.1"/>
    </source>
</evidence>
<sequence>MLHFNPREIDWCFVLNLKEFNSYLSLTDAIEISQLNNLCRQKQKPKLFSILKYGLKNEDLTIFNRELVKGKLNFENIVKDFINEAPKTISQYFVELAIHNYFNIYKLVPIVDIFNNLNSISIFNIFIPLKVIVASCERLRFLKALKLEKVTLVQFQTDLNTGPLLKLPSEFSCLVLSDCYLIKSELTEDPLKLAYNYDNEAISKNQLYMLDQNFSNLESYTVIGSKSTVTPALIDFLDRHPLITNLTLSSNLLTQNALNFISELPSIKNLNIEDRGIDPSLIIPIFPHIRNFKLYFHSSQFNSIGHEFYTKLTNLNSLSMNYFRNFAETLTEILQNSPNLKN</sequence>
<dbReference type="AlphaFoldDB" id="A0A137NVR3"/>
<organism evidence="1 2">
    <name type="scientific">Conidiobolus coronatus (strain ATCC 28846 / CBS 209.66 / NRRL 28638)</name>
    <name type="common">Delacroixia coronata</name>
    <dbReference type="NCBI Taxonomy" id="796925"/>
    <lineage>
        <taxon>Eukaryota</taxon>
        <taxon>Fungi</taxon>
        <taxon>Fungi incertae sedis</taxon>
        <taxon>Zoopagomycota</taxon>
        <taxon>Entomophthoromycotina</taxon>
        <taxon>Entomophthoromycetes</taxon>
        <taxon>Entomophthorales</taxon>
        <taxon>Ancylistaceae</taxon>
        <taxon>Conidiobolus</taxon>
    </lineage>
</organism>
<gene>
    <name evidence="1" type="ORF">CONCODRAFT_168100</name>
</gene>
<protein>
    <recommendedName>
        <fullName evidence="3">RNI-like protein</fullName>
    </recommendedName>
</protein>
<dbReference type="Gene3D" id="3.80.10.10">
    <property type="entry name" value="Ribonuclease Inhibitor"/>
    <property type="match status" value="1"/>
</dbReference>
<evidence type="ECO:0008006" key="3">
    <source>
        <dbReference type="Google" id="ProtNLM"/>
    </source>
</evidence>
<dbReference type="SUPFAM" id="SSF52047">
    <property type="entry name" value="RNI-like"/>
    <property type="match status" value="1"/>
</dbReference>